<sequence length="193" mass="22259">MIIMEFEEMKRIWDTQNNEHVYAINETALHKKIIGRKKYTSVSAGRAELIVIFSNILAIGIMTVSGIMKGEVSVFTYALGAVLLFIAIFMTMSRIRRMRSQDKFEASMLGDLEHAIANARYQVWFSRIARLGLLPIAVITLVAVWDGDTSWWKWLLILAFFAVMYFLSGKERNCTVRQMKKLEALRDNLQKEN</sequence>
<accession>A0A937G0D4</accession>
<keyword evidence="1" id="KW-0812">Transmembrane</keyword>
<organism evidence="2 3">
    <name type="scientific">Fulvivirga marina</name>
    <dbReference type="NCBI Taxonomy" id="2494733"/>
    <lineage>
        <taxon>Bacteria</taxon>
        <taxon>Pseudomonadati</taxon>
        <taxon>Bacteroidota</taxon>
        <taxon>Cytophagia</taxon>
        <taxon>Cytophagales</taxon>
        <taxon>Fulvivirgaceae</taxon>
        <taxon>Fulvivirga</taxon>
    </lineage>
</organism>
<gene>
    <name evidence="2" type="ORF">JMN32_15825</name>
</gene>
<protein>
    <submittedName>
        <fullName evidence="2">Uncharacterized protein</fullName>
    </submittedName>
</protein>
<feature type="transmembrane region" description="Helical" evidence="1">
    <location>
        <begin position="47"/>
        <end position="68"/>
    </location>
</feature>
<keyword evidence="1" id="KW-0472">Membrane</keyword>
<evidence type="ECO:0000313" key="3">
    <source>
        <dbReference type="Proteomes" id="UP000614216"/>
    </source>
</evidence>
<dbReference type="RefSeq" id="WP_202857324.1">
    <property type="nucleotide sequence ID" value="NZ_JAEUGD010000053.1"/>
</dbReference>
<comment type="caution">
    <text evidence="2">The sequence shown here is derived from an EMBL/GenBank/DDBJ whole genome shotgun (WGS) entry which is preliminary data.</text>
</comment>
<evidence type="ECO:0000256" key="1">
    <source>
        <dbReference type="SAM" id="Phobius"/>
    </source>
</evidence>
<dbReference type="Proteomes" id="UP000614216">
    <property type="component" value="Unassembled WGS sequence"/>
</dbReference>
<proteinExistence type="predicted"/>
<keyword evidence="1" id="KW-1133">Transmembrane helix</keyword>
<reference evidence="2" key="1">
    <citation type="submission" date="2021-01" db="EMBL/GenBank/DDBJ databases">
        <title>Fulvivirga kasyanovii gen. nov., sp nov., a novel member of the phylum Bacteroidetes isolated from seawater in a mussel farm.</title>
        <authorList>
            <person name="Zhao L.-H."/>
            <person name="Wang Z.-J."/>
        </authorList>
    </citation>
    <scope>NUCLEOTIDE SEQUENCE</scope>
    <source>
        <strain evidence="2">29W222</strain>
    </source>
</reference>
<evidence type="ECO:0000313" key="2">
    <source>
        <dbReference type="EMBL" id="MBL6447788.1"/>
    </source>
</evidence>
<feature type="transmembrane region" description="Helical" evidence="1">
    <location>
        <begin position="128"/>
        <end position="145"/>
    </location>
</feature>
<dbReference type="EMBL" id="JAEUGD010000053">
    <property type="protein sequence ID" value="MBL6447788.1"/>
    <property type="molecule type" value="Genomic_DNA"/>
</dbReference>
<keyword evidence="3" id="KW-1185">Reference proteome</keyword>
<feature type="transmembrane region" description="Helical" evidence="1">
    <location>
        <begin position="151"/>
        <end position="168"/>
    </location>
</feature>
<name>A0A937G0D4_9BACT</name>
<dbReference type="AlphaFoldDB" id="A0A937G0D4"/>
<feature type="transmembrane region" description="Helical" evidence="1">
    <location>
        <begin position="74"/>
        <end position="93"/>
    </location>
</feature>